<accession>A0A2U1NSS1</accession>
<dbReference type="InterPro" id="IPR004045">
    <property type="entry name" value="Glutathione_S-Trfase_N"/>
</dbReference>
<comment type="caution">
    <text evidence="6">The sequence shown here is derived from an EMBL/GenBank/DDBJ whole genome shotgun (WGS) entry which is preliminary data.</text>
</comment>
<dbReference type="SUPFAM" id="SSF52833">
    <property type="entry name" value="Thioredoxin-like"/>
    <property type="match status" value="1"/>
</dbReference>
<keyword evidence="2" id="KW-0808">Transferase</keyword>
<evidence type="ECO:0000256" key="1">
    <source>
        <dbReference type="ARBA" id="ARBA00012452"/>
    </source>
</evidence>
<dbReference type="InterPro" id="IPR010987">
    <property type="entry name" value="Glutathione-S-Trfase_C-like"/>
</dbReference>
<evidence type="ECO:0000313" key="6">
    <source>
        <dbReference type="EMBL" id="PWA76518.1"/>
    </source>
</evidence>
<protein>
    <recommendedName>
        <fullName evidence="1">glutathione transferase</fullName>
        <ecNumber evidence="1">2.5.1.18</ecNumber>
    </recommendedName>
</protein>
<dbReference type="CDD" id="cd03058">
    <property type="entry name" value="GST_N_Tau"/>
    <property type="match status" value="1"/>
</dbReference>
<dbReference type="STRING" id="35608.A0A2U1NSS1"/>
<dbReference type="PROSITE" id="PS50404">
    <property type="entry name" value="GST_NTER"/>
    <property type="match status" value="1"/>
</dbReference>
<keyword evidence="7" id="KW-1185">Reference proteome</keyword>
<dbReference type="InterPro" id="IPR045073">
    <property type="entry name" value="Omega/Tau-like"/>
</dbReference>
<evidence type="ECO:0000313" key="7">
    <source>
        <dbReference type="Proteomes" id="UP000245207"/>
    </source>
</evidence>
<evidence type="ECO:0000259" key="5">
    <source>
        <dbReference type="PROSITE" id="PS50405"/>
    </source>
</evidence>
<evidence type="ECO:0000256" key="3">
    <source>
        <dbReference type="ARBA" id="ARBA00047960"/>
    </source>
</evidence>
<dbReference type="Pfam" id="PF13410">
    <property type="entry name" value="GST_C_2"/>
    <property type="match status" value="1"/>
</dbReference>
<feature type="domain" description="GST C-terminal" evidence="5">
    <location>
        <begin position="284"/>
        <end position="413"/>
    </location>
</feature>
<dbReference type="InterPro" id="IPR045074">
    <property type="entry name" value="GST_C_Tau"/>
</dbReference>
<evidence type="ECO:0000256" key="2">
    <source>
        <dbReference type="ARBA" id="ARBA00022679"/>
    </source>
</evidence>
<dbReference type="FunFam" id="3.40.30.10:FF:000014">
    <property type="entry name" value="Tau class glutathione S-transferase"/>
    <property type="match status" value="1"/>
</dbReference>
<dbReference type="SUPFAM" id="SSF47616">
    <property type="entry name" value="GST C-terminal domain-like"/>
    <property type="match status" value="2"/>
</dbReference>
<dbReference type="InterPro" id="IPR040079">
    <property type="entry name" value="Glutathione_S-Trfase"/>
</dbReference>
<feature type="domain" description="GST N-terminal" evidence="4">
    <location>
        <begin position="9"/>
        <end position="88"/>
    </location>
</feature>
<dbReference type="CDD" id="cd03185">
    <property type="entry name" value="GST_C_Tau"/>
    <property type="match status" value="1"/>
</dbReference>
<dbReference type="EMBL" id="PKPP01002258">
    <property type="protein sequence ID" value="PWA76518.1"/>
    <property type="molecule type" value="Genomic_DNA"/>
</dbReference>
<gene>
    <name evidence="6" type="ORF">CTI12_AA232310</name>
</gene>
<dbReference type="PROSITE" id="PS50405">
    <property type="entry name" value="GST_CTER"/>
    <property type="match status" value="1"/>
</dbReference>
<dbReference type="OrthoDB" id="202840at2759"/>
<dbReference type="PANTHER" id="PTHR11260:SF773">
    <property type="entry name" value="GLUTATHIONE S-TRANSFERASE U26"/>
    <property type="match status" value="1"/>
</dbReference>
<dbReference type="EC" id="2.5.1.18" evidence="1"/>
<dbReference type="AlphaFoldDB" id="A0A2U1NSS1"/>
<dbReference type="Proteomes" id="UP000245207">
    <property type="component" value="Unassembled WGS sequence"/>
</dbReference>
<dbReference type="GO" id="GO:0006749">
    <property type="term" value="P:glutathione metabolic process"/>
    <property type="evidence" value="ECO:0007669"/>
    <property type="project" value="InterPro"/>
</dbReference>
<dbReference type="InterPro" id="IPR036282">
    <property type="entry name" value="Glutathione-S-Trfase_C_sf"/>
</dbReference>
<dbReference type="InterPro" id="IPR036249">
    <property type="entry name" value="Thioredoxin-like_sf"/>
</dbReference>
<dbReference type="GO" id="GO:0004364">
    <property type="term" value="F:glutathione transferase activity"/>
    <property type="evidence" value="ECO:0007669"/>
    <property type="project" value="UniProtKB-EC"/>
</dbReference>
<dbReference type="Gene3D" id="3.40.30.10">
    <property type="entry name" value="Glutaredoxin"/>
    <property type="match status" value="1"/>
</dbReference>
<dbReference type="SFLD" id="SFLDS00019">
    <property type="entry name" value="Glutathione_Transferase_(cytos"/>
    <property type="match status" value="1"/>
</dbReference>
<dbReference type="GO" id="GO:0005737">
    <property type="term" value="C:cytoplasm"/>
    <property type="evidence" value="ECO:0007669"/>
    <property type="project" value="TreeGrafter"/>
</dbReference>
<name>A0A2U1NSS1_ARTAN</name>
<organism evidence="6 7">
    <name type="scientific">Artemisia annua</name>
    <name type="common">Sweet wormwood</name>
    <dbReference type="NCBI Taxonomy" id="35608"/>
    <lineage>
        <taxon>Eukaryota</taxon>
        <taxon>Viridiplantae</taxon>
        <taxon>Streptophyta</taxon>
        <taxon>Embryophyta</taxon>
        <taxon>Tracheophyta</taxon>
        <taxon>Spermatophyta</taxon>
        <taxon>Magnoliopsida</taxon>
        <taxon>eudicotyledons</taxon>
        <taxon>Gunneridae</taxon>
        <taxon>Pentapetalae</taxon>
        <taxon>asterids</taxon>
        <taxon>campanulids</taxon>
        <taxon>Asterales</taxon>
        <taxon>Asteraceae</taxon>
        <taxon>Asteroideae</taxon>
        <taxon>Anthemideae</taxon>
        <taxon>Artemisiinae</taxon>
        <taxon>Artemisia</taxon>
    </lineage>
</organism>
<dbReference type="PANTHER" id="PTHR11260">
    <property type="entry name" value="GLUTATHIONE S-TRANSFERASE, GST, SUPERFAMILY, GST DOMAIN CONTAINING"/>
    <property type="match status" value="1"/>
</dbReference>
<evidence type="ECO:0000259" key="4">
    <source>
        <dbReference type="PROSITE" id="PS50404"/>
    </source>
</evidence>
<comment type="catalytic activity">
    <reaction evidence="3">
        <text>RX + glutathione = an S-substituted glutathione + a halide anion + H(+)</text>
        <dbReference type="Rhea" id="RHEA:16437"/>
        <dbReference type="ChEBI" id="CHEBI:15378"/>
        <dbReference type="ChEBI" id="CHEBI:16042"/>
        <dbReference type="ChEBI" id="CHEBI:17792"/>
        <dbReference type="ChEBI" id="CHEBI:57925"/>
        <dbReference type="ChEBI" id="CHEBI:90779"/>
        <dbReference type="EC" id="2.5.1.18"/>
    </reaction>
</comment>
<reference evidence="6 7" key="1">
    <citation type="journal article" date="2018" name="Mol. Plant">
        <title>The genome of Artemisia annua provides insight into the evolution of Asteraceae family and artemisinin biosynthesis.</title>
        <authorList>
            <person name="Shen Q."/>
            <person name="Zhang L."/>
            <person name="Liao Z."/>
            <person name="Wang S."/>
            <person name="Yan T."/>
            <person name="Shi P."/>
            <person name="Liu M."/>
            <person name="Fu X."/>
            <person name="Pan Q."/>
            <person name="Wang Y."/>
            <person name="Lv Z."/>
            <person name="Lu X."/>
            <person name="Zhang F."/>
            <person name="Jiang W."/>
            <person name="Ma Y."/>
            <person name="Chen M."/>
            <person name="Hao X."/>
            <person name="Li L."/>
            <person name="Tang Y."/>
            <person name="Lv G."/>
            <person name="Zhou Y."/>
            <person name="Sun X."/>
            <person name="Brodelius P.E."/>
            <person name="Rose J.K.C."/>
            <person name="Tang K."/>
        </authorList>
    </citation>
    <scope>NUCLEOTIDE SEQUENCE [LARGE SCALE GENOMIC DNA]</scope>
    <source>
        <strain evidence="7">cv. Huhao1</strain>
        <tissue evidence="6">Leaf</tissue>
    </source>
</reference>
<dbReference type="SFLD" id="SFLDG00358">
    <property type="entry name" value="Main_(cytGST)"/>
    <property type="match status" value="1"/>
</dbReference>
<sequence length="416" mass="48471">MTEQVVQQEEVILLDYWASMYGMRVRIALAEKCIPYEYKEQDLRNKSQLLLDMNPIHKKIPVLIHNGKPVCESSIIVEYIDEVWNNKAPLFSDDAYAKASARFWADFIDTKEKRKNKVIWSPSFFEYRGEEETRVHSLPLDQPINSYGLHTLLMSTEADMRIATALRTTREEVMRSKNSSKITEQYKSSNHVYFRFIKLSKIPTNLLRNIEGRGEEETRVHSLPLDQPINSYGLHTLLMSTEADIRIATALRTTREEVMRSKNSSKITEQYKSSNHVYFRPFGGNIAFPLICSFTQSPLTNLYQIGRKLYTIKGEEHDTARKEFMDCLKLLEEELGDKPYFGGESFGYLDISLIPFYSWFQVYETYGNLNIEHDCPKLIDWAKRCVKTKESVSNTLPEMEKLVAFAQHMRKKFGIE</sequence>
<dbReference type="Gene3D" id="1.20.1050.10">
    <property type="match status" value="1"/>
</dbReference>
<proteinExistence type="predicted"/>
<dbReference type="Pfam" id="PF02798">
    <property type="entry name" value="GST_N"/>
    <property type="match status" value="1"/>
</dbReference>